<dbReference type="InterPro" id="IPR023606">
    <property type="entry name" value="CoA-Trfase_III_dom_1_sf"/>
</dbReference>
<keyword evidence="2 3" id="KW-0808">Transferase</keyword>
<dbReference type="Proteomes" id="UP001500449">
    <property type="component" value="Unassembled WGS sequence"/>
</dbReference>
<dbReference type="InterPro" id="IPR050509">
    <property type="entry name" value="CoA-transferase_III"/>
</dbReference>
<dbReference type="PANTHER" id="PTHR48228">
    <property type="entry name" value="SUCCINYL-COA--D-CITRAMALATE COA-TRANSFERASE"/>
    <property type="match status" value="1"/>
</dbReference>
<dbReference type="Pfam" id="PF02515">
    <property type="entry name" value="CoA_transf_3"/>
    <property type="match status" value="1"/>
</dbReference>
<dbReference type="GO" id="GO:0016740">
    <property type="term" value="F:transferase activity"/>
    <property type="evidence" value="ECO:0007669"/>
    <property type="project" value="UniProtKB-KW"/>
</dbReference>
<evidence type="ECO:0000313" key="4">
    <source>
        <dbReference type="Proteomes" id="UP001500449"/>
    </source>
</evidence>
<dbReference type="SUPFAM" id="SSF89796">
    <property type="entry name" value="CoA-transferase family III (CaiB/BaiF)"/>
    <property type="match status" value="1"/>
</dbReference>
<evidence type="ECO:0000256" key="1">
    <source>
        <dbReference type="ARBA" id="ARBA00008383"/>
    </source>
</evidence>
<organism evidence="3 4">
    <name type="scientific">Pseudonocardia ailaonensis</name>
    <dbReference type="NCBI Taxonomy" id="367279"/>
    <lineage>
        <taxon>Bacteria</taxon>
        <taxon>Bacillati</taxon>
        <taxon>Actinomycetota</taxon>
        <taxon>Actinomycetes</taxon>
        <taxon>Pseudonocardiales</taxon>
        <taxon>Pseudonocardiaceae</taxon>
        <taxon>Pseudonocardia</taxon>
    </lineage>
</organism>
<accession>A0ABN2MVW0</accession>
<sequence length="416" mass="44634">MTGPQDTPQGTARRTAGPLAGIKVLDLAHQYAGALAGSMMADFGADVVAVEHPNGNMVRTMLPLKDGTSLWWKVAGRGKRAITLKLSDPEGRELALKLAREADVIIENFRPGTLERWQLGPADLEAAGVDAVMLRISGFGQTGRHRTRPGFGSVAEAMSGFAHLTGMPDGPPTFPSTTLADGVTGTFGCLGVMAALTGKFRGVAPAGVQVVDASLVESLFRLIPTQVIGYDQLGLVPMRPGNFIGDHGVLRNLYESKDGVWFTASAVGAATIRRILTTVSAEDLIPEIETTLASHDRDTLEGFFRRADDRVVAWAKERTYAEIDAALLAGGVVYERVYDIAAIYEDPFFTERENIIDVKDVELGRVKMQGIAPKLPGYDLEVRHAGPSRGQDTEAVLGELGLDAEEIAGLRERNVL</sequence>
<reference evidence="3 4" key="1">
    <citation type="journal article" date="2019" name="Int. J. Syst. Evol. Microbiol.">
        <title>The Global Catalogue of Microorganisms (GCM) 10K type strain sequencing project: providing services to taxonomists for standard genome sequencing and annotation.</title>
        <authorList>
            <consortium name="The Broad Institute Genomics Platform"/>
            <consortium name="The Broad Institute Genome Sequencing Center for Infectious Disease"/>
            <person name="Wu L."/>
            <person name="Ma J."/>
        </authorList>
    </citation>
    <scope>NUCLEOTIDE SEQUENCE [LARGE SCALE GENOMIC DNA]</scope>
    <source>
        <strain evidence="3 4">JCM 16009</strain>
    </source>
</reference>
<protein>
    <submittedName>
        <fullName evidence="3">CoA transferase</fullName>
    </submittedName>
</protein>
<name>A0ABN2MVW0_9PSEU</name>
<dbReference type="PANTHER" id="PTHR48228:SF6">
    <property type="entry name" value="L-CARNITINE COA-TRANSFERASE"/>
    <property type="match status" value="1"/>
</dbReference>
<comment type="similarity">
    <text evidence="1">Belongs to the CoA-transferase III family.</text>
</comment>
<dbReference type="RefSeq" id="WP_344414667.1">
    <property type="nucleotide sequence ID" value="NZ_BAAAQK010000005.1"/>
</dbReference>
<dbReference type="Gene3D" id="3.40.50.10540">
    <property type="entry name" value="Crotonobetainyl-coa:carnitine coa-transferase, domain 1"/>
    <property type="match status" value="1"/>
</dbReference>
<proteinExistence type="inferred from homology"/>
<keyword evidence="4" id="KW-1185">Reference proteome</keyword>
<dbReference type="InterPro" id="IPR044855">
    <property type="entry name" value="CoA-Trfase_III_dom3_sf"/>
</dbReference>
<gene>
    <name evidence="3" type="ORF">GCM10009836_19200</name>
</gene>
<dbReference type="Gene3D" id="3.30.1540.10">
    <property type="entry name" value="formyl-coa transferase, domain 3"/>
    <property type="match status" value="1"/>
</dbReference>
<evidence type="ECO:0000256" key="2">
    <source>
        <dbReference type="ARBA" id="ARBA00022679"/>
    </source>
</evidence>
<dbReference type="InterPro" id="IPR003673">
    <property type="entry name" value="CoA-Trfase_fam_III"/>
</dbReference>
<dbReference type="EMBL" id="BAAAQK010000005">
    <property type="protein sequence ID" value="GAA1840079.1"/>
    <property type="molecule type" value="Genomic_DNA"/>
</dbReference>
<comment type="caution">
    <text evidence="3">The sequence shown here is derived from an EMBL/GenBank/DDBJ whole genome shotgun (WGS) entry which is preliminary data.</text>
</comment>
<evidence type="ECO:0000313" key="3">
    <source>
        <dbReference type="EMBL" id="GAA1840079.1"/>
    </source>
</evidence>